<evidence type="ECO:0000256" key="1">
    <source>
        <dbReference type="ARBA" id="ARBA00009947"/>
    </source>
</evidence>
<feature type="coiled-coil region" evidence="4">
    <location>
        <begin position="24"/>
        <end position="55"/>
    </location>
</feature>
<evidence type="ECO:0000313" key="7">
    <source>
        <dbReference type="Proteomes" id="UP000595140"/>
    </source>
</evidence>
<dbReference type="InterPro" id="IPR002164">
    <property type="entry name" value="NAP_family"/>
</dbReference>
<dbReference type="SUPFAM" id="SSF143113">
    <property type="entry name" value="NAP-like"/>
    <property type="match status" value="1"/>
</dbReference>
<reference evidence="6 7" key="1">
    <citation type="submission" date="2018-04" db="EMBL/GenBank/DDBJ databases">
        <authorList>
            <person name="Vogel A."/>
        </authorList>
    </citation>
    <scope>NUCLEOTIDE SEQUENCE [LARGE SCALE GENOMIC DNA]</scope>
</reference>
<dbReference type="InterPro" id="IPR037231">
    <property type="entry name" value="NAP-like_sf"/>
</dbReference>
<dbReference type="Gene3D" id="1.20.5.1500">
    <property type="match status" value="1"/>
</dbReference>
<feature type="region of interest" description="Disordered" evidence="5">
    <location>
        <begin position="238"/>
        <end position="260"/>
    </location>
</feature>
<evidence type="ECO:0000256" key="5">
    <source>
        <dbReference type="SAM" id="MobiDB-lite"/>
    </source>
</evidence>
<proteinExistence type="inferred from homology"/>
<dbReference type="GO" id="GO:0000724">
    <property type="term" value="P:double-strand break repair via homologous recombination"/>
    <property type="evidence" value="ECO:0007669"/>
    <property type="project" value="UniProtKB-ARBA"/>
</dbReference>
<evidence type="ECO:0000313" key="6">
    <source>
        <dbReference type="EMBL" id="VFQ62750.1"/>
    </source>
</evidence>
<dbReference type="Proteomes" id="UP000595140">
    <property type="component" value="Unassembled WGS sequence"/>
</dbReference>
<dbReference type="Pfam" id="PF00956">
    <property type="entry name" value="NAP"/>
    <property type="match status" value="1"/>
</dbReference>
<dbReference type="GO" id="GO:0005634">
    <property type="term" value="C:nucleus"/>
    <property type="evidence" value="ECO:0007669"/>
    <property type="project" value="InterPro"/>
</dbReference>
<dbReference type="OrthoDB" id="19419at2759"/>
<accession>A0A484KBE2</accession>
<evidence type="ECO:0000256" key="3">
    <source>
        <dbReference type="RuleBase" id="RU003876"/>
    </source>
</evidence>
<dbReference type="Gene3D" id="3.30.1120.90">
    <property type="entry name" value="Nucleosome assembly protein"/>
    <property type="match status" value="1"/>
</dbReference>
<protein>
    <submittedName>
        <fullName evidence="6">Uncharacterized protein</fullName>
    </submittedName>
</protein>
<evidence type="ECO:0000256" key="4">
    <source>
        <dbReference type="SAM" id="Coils"/>
    </source>
</evidence>
<keyword evidence="7" id="KW-1185">Reference proteome</keyword>
<dbReference type="PANTHER" id="PTHR11875">
    <property type="entry name" value="TESTIS-SPECIFIC Y-ENCODED PROTEIN"/>
    <property type="match status" value="1"/>
</dbReference>
<keyword evidence="2" id="KW-0143">Chaperone</keyword>
<keyword evidence="4" id="KW-0175">Coiled coil</keyword>
<name>A0A484KBE2_9ASTE</name>
<dbReference type="GO" id="GO:0042393">
    <property type="term" value="F:histone binding"/>
    <property type="evidence" value="ECO:0007669"/>
    <property type="project" value="UniProtKB-ARBA"/>
</dbReference>
<dbReference type="EMBL" id="OOIL02000231">
    <property type="protein sequence ID" value="VFQ62750.1"/>
    <property type="molecule type" value="Genomic_DNA"/>
</dbReference>
<comment type="similarity">
    <text evidence="1 3">Belongs to the nucleosome assembly protein (NAP) family.</text>
</comment>
<organism evidence="6 7">
    <name type="scientific">Cuscuta campestris</name>
    <dbReference type="NCBI Taxonomy" id="132261"/>
    <lineage>
        <taxon>Eukaryota</taxon>
        <taxon>Viridiplantae</taxon>
        <taxon>Streptophyta</taxon>
        <taxon>Embryophyta</taxon>
        <taxon>Tracheophyta</taxon>
        <taxon>Spermatophyta</taxon>
        <taxon>Magnoliopsida</taxon>
        <taxon>eudicotyledons</taxon>
        <taxon>Gunneridae</taxon>
        <taxon>Pentapetalae</taxon>
        <taxon>asterids</taxon>
        <taxon>lamiids</taxon>
        <taxon>Solanales</taxon>
        <taxon>Convolvulaceae</taxon>
        <taxon>Cuscuteae</taxon>
        <taxon>Cuscuta</taxon>
        <taxon>Cuscuta subgen. Grammica</taxon>
        <taxon>Cuscuta sect. Cleistogrammica</taxon>
    </lineage>
</organism>
<dbReference type="AlphaFoldDB" id="A0A484KBE2"/>
<dbReference type="GO" id="GO:0006334">
    <property type="term" value="P:nucleosome assembly"/>
    <property type="evidence" value="ECO:0007669"/>
    <property type="project" value="InterPro"/>
</dbReference>
<gene>
    <name evidence="6" type="ORF">CCAM_LOCUS4526</name>
</gene>
<evidence type="ECO:0000256" key="2">
    <source>
        <dbReference type="ARBA" id="ARBA00023186"/>
    </source>
</evidence>
<sequence length="260" mass="30255">MVADKGKKQKVEEKDENSSIDKDLLLSIENLQAIQDELEKINEEASDKVLEVEQKYSEIRKPVYQKRNEIIQSIPDFWLTALSSHPVIGSLLTEEDQKIFKFLTSIEVEDSKNVKYGYTIMFNFKPNPYFEDTKLFKSYTFQEDGTTKITATTIKWKEGMAIQNGDANEKKGNKRPPQEESFFSWFTDAQQKDEDFCDIHDEIAELFKEDIWPDPLSYFNNQGAEDEEFEVDDEVILQEDCDGSEDDEEQDGDDDDDDEE</sequence>